<keyword evidence="4 7" id="KW-0547">Nucleotide-binding</keyword>
<dbReference type="Gene3D" id="2.40.30.10">
    <property type="entry name" value="Translation factors"/>
    <property type="match status" value="2"/>
</dbReference>
<sequence length="962" mass="106187">MSIRLNKAIRELNIGLQTAVEFLEKRPELGEVKGDQNFKLSDEQFKALEKEFKPDQVVKNDAAKIFQKKQKDKVRTKKAFEPKKETVTKQELPKIKTLGKIDLEQLNKPTAKVPVASKEKKDRKNDAGINKQQTTVGKKTESNASKEEKVVEVKAAVQEKVEEIRTLATAKESSEKAENTQKADISTSETLKKEPMVEKEKNETKIEKEITAEDNGIFQTSNEKKMLNQPKVNILGKIDLSSINQSTRPKKKTKEERRKEREDKSVQNAQGKKKRVRINKERVDINAAANQQQGGKRSGKKNTNDNNNNSKNATGGKKRHNRSQKPLEVDDEAVARQVKETLARLTSKSQNKKGAKYRKEKREAVQERLSAEAKAERKESKILKLTEFVTVSELATMMNLPVTQVISTLMSVGIMVSINQRLDAETINLVADEFGFKTEYVSAEVQEAISEDVDEETDLVSRAPIVTVMGHVDHGKTSLLDHIRNTNVIAGEAGGITQHIGAYSVTLKNGRKVTFLDTPGHEAFTAMRARGTQVTDIAIIIIAADDSVMPTTKEAIAHAQAAGVPMVFAINKIDKPGANPDKIREDLSQMNLLVEEWGGKYQCQEISAKKGLGVADLLDKVLLEADMLDLKANPNRNATGTVIESSLDKGRGYVSTVLVSNGTLKIGDNIIAGTSWGRIKAMFNERNQRVEKAGPAEPVIILGLNGAPTAGDTFHIMETEQEARDIANKREQLQREQGLRTQTRLTLSDISHRIARGEFHEMNIIVKGDTDGSIEALSDSFIKLSTEKVKVNVISKAVGQISENDVMLAAASDAVIVGFQVRPSADARKLAERDGVEINTYSVIYDAIDDVTSAMVGMLDKVKKEIVTGQVEVQQVFKISKVGTVAGCVVTEGKVHSKDKGRVIRDGIVVHTAAISALKRYKDDVKEVVTGLECGISLVNYNDLQAGDMIETFTEIEVEQKL</sequence>
<keyword evidence="5 7" id="KW-0648">Protein biosynthesis</keyword>
<evidence type="ECO:0000256" key="7">
    <source>
        <dbReference type="HAMAP-Rule" id="MF_00100"/>
    </source>
</evidence>
<dbReference type="HAMAP" id="MF_00100_B">
    <property type="entry name" value="IF_2_B"/>
    <property type="match status" value="1"/>
</dbReference>
<dbReference type="Proteomes" id="UP000249852">
    <property type="component" value="Unassembled WGS sequence"/>
</dbReference>
<evidence type="ECO:0000256" key="2">
    <source>
        <dbReference type="ARBA" id="ARBA00020675"/>
    </source>
</evidence>
<evidence type="ECO:0000313" key="11">
    <source>
        <dbReference type="EMBL" id="RAS45751.1"/>
    </source>
</evidence>
<dbReference type="InterPro" id="IPR044145">
    <property type="entry name" value="IF2_II"/>
</dbReference>
<dbReference type="InterPro" id="IPR027417">
    <property type="entry name" value="P-loop_NTPase"/>
</dbReference>
<evidence type="ECO:0000313" key="12">
    <source>
        <dbReference type="Proteomes" id="UP000249852"/>
    </source>
</evidence>
<feature type="compositionally biased region" description="Basic and acidic residues" evidence="9">
    <location>
        <begin position="172"/>
        <end position="181"/>
    </location>
</feature>
<evidence type="ECO:0000256" key="9">
    <source>
        <dbReference type="SAM" id="MobiDB-lite"/>
    </source>
</evidence>
<dbReference type="NCBIfam" id="TIGR00487">
    <property type="entry name" value="IF-2"/>
    <property type="match status" value="1"/>
</dbReference>
<dbReference type="Pfam" id="PF00009">
    <property type="entry name" value="GTP_EFTU"/>
    <property type="match status" value="1"/>
</dbReference>
<evidence type="ECO:0000256" key="5">
    <source>
        <dbReference type="ARBA" id="ARBA00022917"/>
    </source>
</evidence>
<dbReference type="Gene3D" id="3.40.50.10050">
    <property type="entry name" value="Translation initiation factor IF- 2, domain 3"/>
    <property type="match status" value="1"/>
</dbReference>
<dbReference type="SUPFAM" id="SSF52540">
    <property type="entry name" value="P-loop containing nucleoside triphosphate hydrolases"/>
    <property type="match status" value="1"/>
</dbReference>
<dbReference type="PROSITE" id="PS51722">
    <property type="entry name" value="G_TR_2"/>
    <property type="match status" value="1"/>
</dbReference>
<dbReference type="InterPro" id="IPR015760">
    <property type="entry name" value="TIF_IF2"/>
</dbReference>
<feature type="domain" description="Tr-type G" evidence="10">
    <location>
        <begin position="461"/>
        <end position="631"/>
    </location>
</feature>
<evidence type="ECO:0000256" key="1">
    <source>
        <dbReference type="ARBA" id="ARBA00007733"/>
    </source>
</evidence>
<dbReference type="Pfam" id="PF04760">
    <property type="entry name" value="IF2_N"/>
    <property type="match status" value="1"/>
</dbReference>
<evidence type="ECO:0000256" key="3">
    <source>
        <dbReference type="ARBA" id="ARBA00022540"/>
    </source>
</evidence>
<protein>
    <recommendedName>
        <fullName evidence="2 7">Translation initiation factor IF-2</fullName>
    </recommendedName>
</protein>
<feature type="binding site" evidence="7">
    <location>
        <begin position="470"/>
        <end position="477"/>
    </location>
    <ligand>
        <name>GTP</name>
        <dbReference type="ChEBI" id="CHEBI:37565"/>
    </ligand>
</feature>
<dbReference type="PANTHER" id="PTHR43381:SF5">
    <property type="entry name" value="TR-TYPE G DOMAIN-CONTAINING PROTEIN"/>
    <property type="match status" value="1"/>
</dbReference>
<feature type="region of interest" description="Disordered" evidence="9">
    <location>
        <begin position="108"/>
        <end position="152"/>
    </location>
</feature>
<proteinExistence type="inferred from homology"/>
<dbReference type="Gene3D" id="3.40.50.300">
    <property type="entry name" value="P-loop containing nucleotide triphosphate hydrolases"/>
    <property type="match status" value="1"/>
</dbReference>
<dbReference type="Pfam" id="PF11987">
    <property type="entry name" value="IF-2"/>
    <property type="match status" value="1"/>
</dbReference>
<dbReference type="SUPFAM" id="SSF50447">
    <property type="entry name" value="Translation proteins"/>
    <property type="match status" value="2"/>
</dbReference>
<feature type="compositionally biased region" description="Basic and acidic residues" evidence="9">
    <location>
        <begin position="138"/>
        <end position="152"/>
    </location>
</feature>
<gene>
    <name evidence="7" type="primary">infB</name>
    <name evidence="11" type="ORF">BC673_10953</name>
</gene>
<evidence type="ECO:0000256" key="6">
    <source>
        <dbReference type="ARBA" id="ARBA00023134"/>
    </source>
</evidence>
<keyword evidence="7" id="KW-0963">Cytoplasm</keyword>
<evidence type="ECO:0000256" key="4">
    <source>
        <dbReference type="ARBA" id="ARBA00022741"/>
    </source>
</evidence>
<dbReference type="CDD" id="cd03702">
    <property type="entry name" value="IF2_mtIF2_II"/>
    <property type="match status" value="1"/>
</dbReference>
<dbReference type="InterPro" id="IPR000795">
    <property type="entry name" value="T_Tr_GTP-bd_dom"/>
</dbReference>
<name>A0ABX9DRA7_9BACT</name>
<dbReference type="InterPro" id="IPR036925">
    <property type="entry name" value="TIF_IF2_dom3_sf"/>
</dbReference>
<keyword evidence="3 7" id="KW-0396">Initiation factor</keyword>
<dbReference type="InterPro" id="IPR009000">
    <property type="entry name" value="Transl_B-barrel_sf"/>
</dbReference>
<dbReference type="CDD" id="cd03692">
    <property type="entry name" value="mtIF2_IVc"/>
    <property type="match status" value="1"/>
</dbReference>
<dbReference type="EMBL" id="QLTQ01000009">
    <property type="protein sequence ID" value="RAS45751.1"/>
    <property type="molecule type" value="Genomic_DNA"/>
</dbReference>
<comment type="subcellular location">
    <subcellularLocation>
        <location evidence="7">Cytoplasm</location>
    </subcellularLocation>
</comment>
<comment type="caution">
    <text evidence="7">Lacks conserved residue(s) required for the propagation of feature annotation.</text>
</comment>
<comment type="similarity">
    <text evidence="1 7 8">Belongs to the TRAFAC class translation factor GTPase superfamily. Classic translation factor GTPase family. IF-2 subfamily.</text>
</comment>
<organism evidence="11 12">
    <name type="scientific">Prevotella pallens</name>
    <dbReference type="NCBI Taxonomy" id="60133"/>
    <lineage>
        <taxon>Bacteria</taxon>
        <taxon>Pseudomonadati</taxon>
        <taxon>Bacteroidota</taxon>
        <taxon>Bacteroidia</taxon>
        <taxon>Bacteroidales</taxon>
        <taxon>Prevotellaceae</taxon>
        <taxon>Prevotella</taxon>
    </lineage>
</organism>
<reference evidence="11 12" key="1">
    <citation type="submission" date="2018-06" db="EMBL/GenBank/DDBJ databases">
        <title>Genomic Encyclopedia of Archaeal and Bacterial Type Strains, Phase II (KMG-II): from individual species to whole genera.</title>
        <authorList>
            <person name="Goeker M."/>
        </authorList>
    </citation>
    <scope>NUCLEOTIDE SEQUENCE [LARGE SCALE GENOMIC DNA]</scope>
    <source>
        <strain evidence="11 12">DSM 18710</strain>
    </source>
</reference>
<comment type="caution">
    <text evidence="11">The sequence shown here is derived from an EMBL/GenBank/DDBJ whole genome shotgun (WGS) entry which is preliminary data.</text>
</comment>
<dbReference type="InterPro" id="IPR023115">
    <property type="entry name" value="TIF_IF2_dom3"/>
</dbReference>
<feature type="compositionally biased region" description="Basic and acidic residues" evidence="9">
    <location>
        <begin position="325"/>
        <end position="342"/>
    </location>
</feature>
<feature type="compositionally biased region" description="Low complexity" evidence="9">
    <location>
        <begin position="304"/>
        <end position="315"/>
    </location>
</feature>
<dbReference type="PANTHER" id="PTHR43381">
    <property type="entry name" value="TRANSLATION INITIATION FACTOR IF-2-RELATED"/>
    <property type="match status" value="1"/>
</dbReference>
<keyword evidence="6 7" id="KW-0342">GTP-binding</keyword>
<feature type="binding site" evidence="7">
    <location>
        <begin position="517"/>
        <end position="521"/>
    </location>
    <ligand>
        <name>GTP</name>
        <dbReference type="ChEBI" id="CHEBI:37565"/>
    </ligand>
</feature>
<keyword evidence="12" id="KW-1185">Reference proteome</keyword>
<comment type="function">
    <text evidence="7 8">One of the essential components for the initiation of protein synthesis. Protects formylmethionyl-tRNA from spontaneous hydrolysis and promotes its binding to the 30S ribosomal subunits. Also involved in the hydrolysis of GTP during the formation of the 70S ribosomal complex.</text>
</comment>
<evidence type="ECO:0000256" key="8">
    <source>
        <dbReference type="RuleBase" id="RU000644"/>
    </source>
</evidence>
<dbReference type="RefSeq" id="WP_006044152.1">
    <property type="nucleotide sequence ID" value="NZ_QLTQ01000009.1"/>
</dbReference>
<dbReference type="NCBIfam" id="TIGR00231">
    <property type="entry name" value="small_GTP"/>
    <property type="match status" value="1"/>
</dbReference>
<feature type="region of interest" description="Disordered" evidence="9">
    <location>
        <begin position="221"/>
        <end position="361"/>
    </location>
</feature>
<dbReference type="Pfam" id="PF22042">
    <property type="entry name" value="EF-G_D2"/>
    <property type="match status" value="1"/>
</dbReference>
<accession>A0ABX9DRA7</accession>
<dbReference type="InterPro" id="IPR006847">
    <property type="entry name" value="IF2_N"/>
</dbReference>
<feature type="compositionally biased region" description="Basic and acidic residues" evidence="9">
    <location>
        <begin position="190"/>
        <end position="208"/>
    </location>
</feature>
<dbReference type="SUPFAM" id="SSF52156">
    <property type="entry name" value="Initiation factor IF2/eIF5b, domain 3"/>
    <property type="match status" value="1"/>
</dbReference>
<dbReference type="CDD" id="cd01887">
    <property type="entry name" value="IF2_eIF5B"/>
    <property type="match status" value="1"/>
</dbReference>
<feature type="compositionally biased region" description="Basic and acidic residues" evidence="9">
    <location>
        <begin position="117"/>
        <end position="126"/>
    </location>
</feature>
<dbReference type="GO" id="GO:0003743">
    <property type="term" value="F:translation initiation factor activity"/>
    <property type="evidence" value="ECO:0007669"/>
    <property type="project" value="UniProtKB-KW"/>
</dbReference>
<dbReference type="InterPro" id="IPR053905">
    <property type="entry name" value="EF-G-like_DII"/>
</dbReference>
<dbReference type="InterPro" id="IPR005225">
    <property type="entry name" value="Small_GTP-bd"/>
</dbReference>
<feature type="region of interest" description="Disordered" evidence="9">
    <location>
        <begin position="169"/>
        <end position="208"/>
    </location>
</feature>
<dbReference type="InterPro" id="IPR000178">
    <property type="entry name" value="TF_IF2_bacterial-like"/>
</dbReference>
<feature type="compositionally biased region" description="Basic and acidic residues" evidence="9">
    <location>
        <begin position="253"/>
        <end position="265"/>
    </location>
</feature>
<evidence type="ECO:0000259" key="10">
    <source>
        <dbReference type="PROSITE" id="PS51722"/>
    </source>
</evidence>
<feature type="compositionally biased region" description="Basic residues" evidence="9">
    <location>
        <begin position="350"/>
        <end position="359"/>
    </location>
</feature>
<feature type="binding site" evidence="7">
    <location>
        <begin position="571"/>
        <end position="574"/>
    </location>
    <ligand>
        <name>GTP</name>
        <dbReference type="ChEBI" id="CHEBI:37565"/>
    </ligand>
</feature>